<evidence type="ECO:0008006" key="3">
    <source>
        <dbReference type="Google" id="ProtNLM"/>
    </source>
</evidence>
<organism evidence="1 2">
    <name type="scientific">Duganella vulcania</name>
    <dbReference type="NCBI Taxonomy" id="2692166"/>
    <lineage>
        <taxon>Bacteria</taxon>
        <taxon>Pseudomonadati</taxon>
        <taxon>Pseudomonadota</taxon>
        <taxon>Betaproteobacteria</taxon>
        <taxon>Burkholderiales</taxon>
        <taxon>Oxalobacteraceae</taxon>
        <taxon>Telluria group</taxon>
        <taxon>Duganella</taxon>
    </lineage>
</organism>
<accession>A0A845GG85</accession>
<dbReference type="AlphaFoldDB" id="A0A845GG85"/>
<dbReference type="Proteomes" id="UP000447355">
    <property type="component" value="Unassembled WGS sequence"/>
</dbReference>
<dbReference type="RefSeq" id="WP_161082555.1">
    <property type="nucleotide sequence ID" value="NZ_WWCX01000004.1"/>
</dbReference>
<sequence length="291" mass="32857">MTKLKPRILKITVSIFFLILFLAATAVLSQPMLLKALRAKFKSTDDFIVLSTDPRVRYQENAKENAIAVQQILQRSQDSVELILKSKFVDRVGVYVCSSQETFNEYVFLSKNVRAAVYWGKLFLSPGAFEGGESSLSELTTHELTHYLFYTHLGEKSSIENIPLWFREGLAVFVANGGAAYTHEKDVFHQISVKEKEAYLSGAVDYWFKTKDPRDAVGKTGGANWLLYRVGALFVHYLHDSHPADFEKLIKLLLSGTEFSRALELSYGKTIDSLLAEFQVNIGNTVPNRKN</sequence>
<name>A0A845GG85_9BURK</name>
<gene>
    <name evidence="1" type="ORF">GTP90_05515</name>
</gene>
<dbReference type="EMBL" id="WWCX01000004">
    <property type="protein sequence ID" value="MYM93314.1"/>
    <property type="molecule type" value="Genomic_DNA"/>
</dbReference>
<protein>
    <recommendedName>
        <fullName evidence="3">Peptidase MA-like domain-containing protein</fullName>
    </recommendedName>
</protein>
<evidence type="ECO:0000313" key="1">
    <source>
        <dbReference type="EMBL" id="MYM93314.1"/>
    </source>
</evidence>
<proteinExistence type="predicted"/>
<reference evidence="1" key="1">
    <citation type="submission" date="2019-12" db="EMBL/GenBank/DDBJ databases">
        <title>Novel species isolated from a subtropical stream in China.</title>
        <authorList>
            <person name="Lu H."/>
        </authorList>
    </citation>
    <scope>NUCLEOTIDE SEQUENCE [LARGE SCALE GENOMIC DNA]</scope>
    <source>
        <strain evidence="1">FT81W</strain>
    </source>
</reference>
<evidence type="ECO:0000313" key="2">
    <source>
        <dbReference type="Proteomes" id="UP000447355"/>
    </source>
</evidence>
<dbReference type="Gene3D" id="1.10.390.20">
    <property type="match status" value="1"/>
</dbReference>
<comment type="caution">
    <text evidence="1">The sequence shown here is derived from an EMBL/GenBank/DDBJ whole genome shotgun (WGS) entry which is preliminary data.</text>
</comment>